<feature type="compositionally biased region" description="Gly residues" evidence="1">
    <location>
        <begin position="19"/>
        <end position="31"/>
    </location>
</feature>
<feature type="non-terminal residue" evidence="2">
    <location>
        <position position="1"/>
    </location>
</feature>
<evidence type="ECO:0000313" key="3">
    <source>
        <dbReference type="Proteomes" id="UP000823775"/>
    </source>
</evidence>
<organism evidence="2 3">
    <name type="scientific">Datura stramonium</name>
    <name type="common">Jimsonweed</name>
    <name type="synonym">Common thornapple</name>
    <dbReference type="NCBI Taxonomy" id="4076"/>
    <lineage>
        <taxon>Eukaryota</taxon>
        <taxon>Viridiplantae</taxon>
        <taxon>Streptophyta</taxon>
        <taxon>Embryophyta</taxon>
        <taxon>Tracheophyta</taxon>
        <taxon>Spermatophyta</taxon>
        <taxon>Magnoliopsida</taxon>
        <taxon>eudicotyledons</taxon>
        <taxon>Gunneridae</taxon>
        <taxon>Pentapetalae</taxon>
        <taxon>asterids</taxon>
        <taxon>lamiids</taxon>
        <taxon>Solanales</taxon>
        <taxon>Solanaceae</taxon>
        <taxon>Solanoideae</taxon>
        <taxon>Datureae</taxon>
        <taxon>Datura</taxon>
    </lineage>
</organism>
<comment type="caution">
    <text evidence="2">The sequence shown here is derived from an EMBL/GenBank/DDBJ whole genome shotgun (WGS) entry which is preliminary data.</text>
</comment>
<dbReference type="Proteomes" id="UP000823775">
    <property type="component" value="Unassembled WGS sequence"/>
</dbReference>
<proteinExistence type="predicted"/>
<sequence>IAKKHASSSTSQSKAPVGRGAGHGTIPGGRRTGAHQTRAQTRAHANPQPEIVNG</sequence>
<dbReference type="EMBL" id="JACEIK010001609">
    <property type="protein sequence ID" value="MCD7470794.1"/>
    <property type="molecule type" value="Genomic_DNA"/>
</dbReference>
<gene>
    <name evidence="2" type="ORF">HAX54_010913</name>
</gene>
<keyword evidence="3" id="KW-1185">Reference proteome</keyword>
<protein>
    <submittedName>
        <fullName evidence="2">Uncharacterized protein</fullName>
    </submittedName>
</protein>
<accession>A0ABS8TIS7</accession>
<name>A0ABS8TIS7_DATST</name>
<evidence type="ECO:0000313" key="2">
    <source>
        <dbReference type="EMBL" id="MCD7470794.1"/>
    </source>
</evidence>
<feature type="region of interest" description="Disordered" evidence="1">
    <location>
        <begin position="1"/>
        <end position="54"/>
    </location>
</feature>
<reference evidence="2 3" key="1">
    <citation type="journal article" date="2021" name="BMC Genomics">
        <title>Datura genome reveals duplications of psychoactive alkaloid biosynthetic genes and high mutation rate following tissue culture.</title>
        <authorList>
            <person name="Rajewski A."/>
            <person name="Carter-House D."/>
            <person name="Stajich J."/>
            <person name="Litt A."/>
        </authorList>
    </citation>
    <scope>NUCLEOTIDE SEQUENCE [LARGE SCALE GENOMIC DNA]</scope>
    <source>
        <strain evidence="2">AR-01</strain>
    </source>
</reference>
<feature type="non-terminal residue" evidence="2">
    <location>
        <position position="54"/>
    </location>
</feature>
<evidence type="ECO:0000256" key="1">
    <source>
        <dbReference type="SAM" id="MobiDB-lite"/>
    </source>
</evidence>